<dbReference type="PANTHER" id="PTHR43248:SF2">
    <property type="entry name" value="PROLYL AMINOPEPTIDASE"/>
    <property type="match status" value="1"/>
</dbReference>
<accession>A0A0J6F827</accession>
<dbReference type="InterPro" id="IPR051601">
    <property type="entry name" value="Serine_prot/Carboxylest_S33"/>
</dbReference>
<dbReference type="AlphaFoldDB" id="A0A0J6F827"/>
<dbReference type="InterPro" id="IPR029058">
    <property type="entry name" value="AB_hydrolase_fold"/>
</dbReference>
<feature type="domain" description="AB hydrolase-1" evidence="3">
    <location>
        <begin position="63"/>
        <end position="225"/>
    </location>
</feature>
<dbReference type="InterPro" id="IPR002410">
    <property type="entry name" value="Peptidase_S33"/>
</dbReference>
<evidence type="ECO:0000259" key="3">
    <source>
        <dbReference type="Pfam" id="PF00561"/>
    </source>
</evidence>
<dbReference type="VEuPathDB" id="FungiDB:CPAG_01801"/>
<dbReference type="Proteomes" id="UP000054567">
    <property type="component" value="Unassembled WGS sequence"/>
</dbReference>
<evidence type="ECO:0000313" key="4">
    <source>
        <dbReference type="EMBL" id="KMM65450.1"/>
    </source>
</evidence>
<dbReference type="GO" id="GO:0006508">
    <property type="term" value="P:proteolysis"/>
    <property type="evidence" value="ECO:0007669"/>
    <property type="project" value="InterPro"/>
</dbReference>
<proteinExistence type="inferred from homology"/>
<sequence length="449" mass="50499">MAVATLISKRLKDVPGKLKVAELFFEVPVDYRRPKDATIRLFARSVQRRSSSAEIEPEERKLPWVVYLQGGPGMGCSQPQDIGWVGPFLDKGYQVLLLDQRGTGLSSPITAATLALQGNAVKQAEYLRSFRADSIVQDCEAVRMCLTADYPLERQKWSVLGQSFGGFCAVTYLSKFPQGLREVFTTGGLPPLVTNPEPVLEKTYGKLQERNKAYYGKFPEDKERVQTILRHLEQNDVKVPDGGALTPERFLSLGISLGMRGGLDYVHDIVLRCSNDLEVFGFLTRPTISLVDKGSTFDNSIIYAVLHEAIYCQGAASNWCADRVIQKLSSFRSRGNPEGIFFTGEMVYKNLFETSTELKQIKEAADIVASYDDWPELYDKEQLANNEVPVYSATYVDDMYVHYDFARETAASIKGCKNFITNTMYHNALRANMEELLKQLFAMRDDTID</sequence>
<reference evidence="4 5" key="1">
    <citation type="submission" date="2007-06" db="EMBL/GenBank/DDBJ databases">
        <title>The Genome Sequence of Coccidioides posadasii RMSCC_3488.</title>
        <authorList>
            <consortium name="Coccidioides Genome Resources Consortium"/>
            <consortium name="The Broad Institute Genome Sequencing Platform"/>
            <person name="Henn M.R."/>
            <person name="Sykes S."/>
            <person name="Young S."/>
            <person name="Jaffe D."/>
            <person name="Berlin A."/>
            <person name="Alvarez P."/>
            <person name="Butler J."/>
            <person name="Gnerre S."/>
            <person name="Grabherr M."/>
            <person name="Mauceli E."/>
            <person name="Brockman W."/>
            <person name="Kodira C."/>
            <person name="Alvarado L."/>
            <person name="Zeng Q."/>
            <person name="Crawford M."/>
            <person name="Antoine C."/>
            <person name="Devon K."/>
            <person name="Galgiani J."/>
            <person name="Orsborn K."/>
            <person name="Lewis M.L."/>
            <person name="Nusbaum C."/>
            <person name="Galagan J."/>
            <person name="Birren B."/>
        </authorList>
    </citation>
    <scope>NUCLEOTIDE SEQUENCE [LARGE SCALE GENOMIC DNA]</scope>
    <source>
        <strain evidence="4 5">RMSCC 3488</strain>
    </source>
</reference>
<dbReference type="EMBL" id="DS268109">
    <property type="protein sequence ID" value="KMM65450.1"/>
    <property type="molecule type" value="Genomic_DNA"/>
</dbReference>
<dbReference type="Gene3D" id="3.40.50.1820">
    <property type="entry name" value="alpha/beta hydrolase"/>
    <property type="match status" value="1"/>
</dbReference>
<dbReference type="PRINTS" id="PR00793">
    <property type="entry name" value="PROAMNOPTASE"/>
</dbReference>
<organism evidence="4 5">
    <name type="scientific">Coccidioides posadasii RMSCC 3488</name>
    <dbReference type="NCBI Taxonomy" id="454284"/>
    <lineage>
        <taxon>Eukaryota</taxon>
        <taxon>Fungi</taxon>
        <taxon>Dikarya</taxon>
        <taxon>Ascomycota</taxon>
        <taxon>Pezizomycotina</taxon>
        <taxon>Eurotiomycetes</taxon>
        <taxon>Eurotiomycetidae</taxon>
        <taxon>Onygenales</taxon>
        <taxon>Onygenaceae</taxon>
        <taxon>Coccidioides</taxon>
    </lineage>
</organism>
<protein>
    <submittedName>
        <fullName evidence="4">Prolyl peptidase</fullName>
    </submittedName>
</protein>
<reference evidence="5" key="3">
    <citation type="journal article" date="2010" name="Genome Res.">
        <title>Population genomic sequencing of Coccidioides fungi reveals recent hybridization and transposon control.</title>
        <authorList>
            <person name="Neafsey D.E."/>
            <person name="Barker B.M."/>
            <person name="Sharpton T.J."/>
            <person name="Stajich J.E."/>
            <person name="Park D.J."/>
            <person name="Whiston E."/>
            <person name="Hung C.-Y."/>
            <person name="McMahan C."/>
            <person name="White J."/>
            <person name="Sykes S."/>
            <person name="Heiman D."/>
            <person name="Young S."/>
            <person name="Zeng Q."/>
            <person name="Abouelleil A."/>
            <person name="Aftuck L."/>
            <person name="Bessette D."/>
            <person name="Brown A."/>
            <person name="FitzGerald M."/>
            <person name="Lui A."/>
            <person name="Macdonald J.P."/>
            <person name="Priest M."/>
            <person name="Orbach M.J."/>
            <person name="Galgiani J.N."/>
            <person name="Kirkland T.N."/>
            <person name="Cole G.T."/>
            <person name="Birren B.W."/>
            <person name="Henn M.R."/>
            <person name="Taylor J.W."/>
            <person name="Rounsley S.D."/>
        </authorList>
    </citation>
    <scope>NUCLEOTIDE SEQUENCE [LARGE SCALE GENOMIC DNA]</scope>
    <source>
        <strain evidence="5">RMSCC 3488</strain>
    </source>
</reference>
<keyword evidence="2" id="KW-0378">Hydrolase</keyword>
<gene>
    <name evidence="4" type="ORF">CPAG_01801</name>
</gene>
<dbReference type="GO" id="GO:0008233">
    <property type="term" value="F:peptidase activity"/>
    <property type="evidence" value="ECO:0007669"/>
    <property type="project" value="InterPro"/>
</dbReference>
<evidence type="ECO:0000313" key="5">
    <source>
        <dbReference type="Proteomes" id="UP000054567"/>
    </source>
</evidence>
<reference evidence="5" key="2">
    <citation type="journal article" date="2009" name="Genome Res.">
        <title>Comparative genomic analyses of the human fungal pathogens Coccidioides and their relatives.</title>
        <authorList>
            <person name="Sharpton T.J."/>
            <person name="Stajich J.E."/>
            <person name="Rounsley S.D."/>
            <person name="Gardner M.J."/>
            <person name="Wortman J.R."/>
            <person name="Jordar V.S."/>
            <person name="Maiti R."/>
            <person name="Kodira C.D."/>
            <person name="Neafsey D.E."/>
            <person name="Zeng Q."/>
            <person name="Hung C.-Y."/>
            <person name="McMahan C."/>
            <person name="Muszewska A."/>
            <person name="Grynberg M."/>
            <person name="Mandel M.A."/>
            <person name="Kellner E.M."/>
            <person name="Barker B.M."/>
            <person name="Galgiani J.N."/>
            <person name="Orbach M.J."/>
            <person name="Kirkland T.N."/>
            <person name="Cole G.T."/>
            <person name="Henn M.R."/>
            <person name="Birren B.W."/>
            <person name="Taylor J.W."/>
        </authorList>
    </citation>
    <scope>NUCLEOTIDE SEQUENCE [LARGE SCALE GENOMIC DNA]</scope>
    <source>
        <strain evidence="5">RMSCC 3488</strain>
    </source>
</reference>
<dbReference type="PANTHER" id="PTHR43248">
    <property type="entry name" value="2-SUCCINYL-6-HYDROXY-2,4-CYCLOHEXADIENE-1-CARBOXYLATE SYNTHASE"/>
    <property type="match status" value="1"/>
</dbReference>
<evidence type="ECO:0000256" key="1">
    <source>
        <dbReference type="ARBA" id="ARBA00010088"/>
    </source>
</evidence>
<dbReference type="InterPro" id="IPR000073">
    <property type="entry name" value="AB_hydrolase_1"/>
</dbReference>
<name>A0A0J6F827_COCPO</name>
<dbReference type="Pfam" id="PF00561">
    <property type="entry name" value="Abhydrolase_1"/>
    <property type="match status" value="1"/>
</dbReference>
<comment type="similarity">
    <text evidence="1">Belongs to the peptidase S33 family.</text>
</comment>
<dbReference type="SUPFAM" id="SSF53474">
    <property type="entry name" value="alpha/beta-Hydrolases"/>
    <property type="match status" value="1"/>
</dbReference>
<dbReference type="OrthoDB" id="1898734at2759"/>
<evidence type="ECO:0000256" key="2">
    <source>
        <dbReference type="ARBA" id="ARBA00022801"/>
    </source>
</evidence>